<dbReference type="GO" id="GO:0005783">
    <property type="term" value="C:endoplasmic reticulum"/>
    <property type="evidence" value="ECO:0007669"/>
    <property type="project" value="TreeGrafter"/>
</dbReference>
<feature type="transmembrane region" description="Helical" evidence="6">
    <location>
        <begin position="121"/>
        <end position="141"/>
    </location>
</feature>
<evidence type="ECO:0000256" key="4">
    <source>
        <dbReference type="ARBA" id="ARBA00022989"/>
    </source>
</evidence>
<keyword evidence="5 6" id="KW-0472">Membrane</keyword>
<sequence length="270" mass="31608">MAVQKVIRKKSKAKIDPVARMKVIWLVGHGLTLGLGAIYALFYLSQCLTFYRYRSWKTLFLIARRPHFKSKTWGHLLWRLLPQITYRMSLIGVLASHSVTSYQNWCSLNPSWYDLLSKENFQSILIATLMLFSRASLFKLVPFMLTSFLHLTVKDQKDATTEEISEEKTKEPKHKDKTASLLHIIAYSELLVMVSLLFDIITLRDNLGGFVLALYMSIYWLRLNFSPYAQETLLILVLKVDKKVPPKFQPQWRGVKQFLYLRMDESRKHQ</sequence>
<feature type="transmembrane region" description="Helical" evidence="6">
    <location>
        <begin position="180"/>
        <end position="201"/>
    </location>
</feature>
<dbReference type="PANTHER" id="PTHR12703:SF3">
    <property type="entry name" value="ABR032WP"/>
    <property type="match status" value="1"/>
</dbReference>
<dbReference type="AlphaFoldDB" id="A0A1G4IQF9"/>
<accession>A0A1G4IQF9</accession>
<dbReference type="OrthoDB" id="5581259at2759"/>
<organism evidence="7 8">
    <name type="scientific">Lachancea meyersii CBS 8951</name>
    <dbReference type="NCBI Taxonomy" id="1266667"/>
    <lineage>
        <taxon>Eukaryota</taxon>
        <taxon>Fungi</taxon>
        <taxon>Dikarya</taxon>
        <taxon>Ascomycota</taxon>
        <taxon>Saccharomycotina</taxon>
        <taxon>Saccharomycetes</taxon>
        <taxon>Saccharomycetales</taxon>
        <taxon>Saccharomycetaceae</taxon>
        <taxon>Lachancea</taxon>
    </lineage>
</organism>
<dbReference type="EMBL" id="LT598483">
    <property type="protein sequence ID" value="SCU79006.1"/>
    <property type="molecule type" value="Genomic_DNA"/>
</dbReference>
<keyword evidence="4 6" id="KW-1133">Transmembrane helix</keyword>
<keyword evidence="3 6" id="KW-0812">Transmembrane</keyword>
<protein>
    <submittedName>
        <fullName evidence="7">LAME_0A06810g1_1</fullName>
    </submittedName>
</protein>
<evidence type="ECO:0000256" key="5">
    <source>
        <dbReference type="ARBA" id="ARBA00023136"/>
    </source>
</evidence>
<dbReference type="GO" id="GO:0061024">
    <property type="term" value="P:membrane organization"/>
    <property type="evidence" value="ECO:0007669"/>
    <property type="project" value="TreeGrafter"/>
</dbReference>
<evidence type="ECO:0000313" key="7">
    <source>
        <dbReference type="EMBL" id="SCU79006.1"/>
    </source>
</evidence>
<keyword evidence="8" id="KW-1185">Reference proteome</keyword>
<feature type="transmembrane region" description="Helical" evidence="6">
    <location>
        <begin position="21"/>
        <end position="44"/>
    </location>
</feature>
<reference evidence="8" key="1">
    <citation type="submission" date="2016-03" db="EMBL/GenBank/DDBJ databases">
        <authorList>
            <person name="Devillers Hugo."/>
        </authorList>
    </citation>
    <scope>NUCLEOTIDE SEQUENCE [LARGE SCALE GENOMIC DNA]</scope>
</reference>
<proteinExistence type="inferred from homology"/>
<gene>
    <name evidence="7" type="ORF">LAME_0A06810G</name>
</gene>
<dbReference type="GO" id="GO:0071786">
    <property type="term" value="P:endoplasmic reticulum tubular network organization"/>
    <property type="evidence" value="ECO:0007669"/>
    <property type="project" value="TreeGrafter"/>
</dbReference>
<dbReference type="GO" id="GO:0016020">
    <property type="term" value="C:membrane"/>
    <property type="evidence" value="ECO:0007669"/>
    <property type="project" value="UniProtKB-SubCell"/>
</dbReference>
<dbReference type="PANTHER" id="PTHR12703">
    <property type="entry name" value="TRANSMEMBRANE PROTEIN 33"/>
    <property type="match status" value="1"/>
</dbReference>
<name>A0A1G4IQF9_9SACH</name>
<dbReference type="Pfam" id="PF03661">
    <property type="entry name" value="TMEM33_Pom33"/>
    <property type="match status" value="1"/>
</dbReference>
<evidence type="ECO:0000256" key="6">
    <source>
        <dbReference type="SAM" id="Phobius"/>
    </source>
</evidence>
<evidence type="ECO:0000256" key="2">
    <source>
        <dbReference type="ARBA" id="ARBA00007322"/>
    </source>
</evidence>
<comment type="similarity">
    <text evidence="2">Belongs to the PER33/POM33 family.</text>
</comment>
<evidence type="ECO:0000256" key="1">
    <source>
        <dbReference type="ARBA" id="ARBA00004141"/>
    </source>
</evidence>
<evidence type="ECO:0000256" key="3">
    <source>
        <dbReference type="ARBA" id="ARBA00022692"/>
    </source>
</evidence>
<feature type="transmembrane region" description="Helical" evidence="6">
    <location>
        <begin position="207"/>
        <end position="225"/>
    </location>
</feature>
<dbReference type="Proteomes" id="UP000191144">
    <property type="component" value="Chromosome A"/>
</dbReference>
<evidence type="ECO:0000313" key="8">
    <source>
        <dbReference type="Proteomes" id="UP000191144"/>
    </source>
</evidence>
<dbReference type="InterPro" id="IPR005344">
    <property type="entry name" value="TMEM33/Pom33"/>
</dbReference>
<dbReference type="InterPro" id="IPR051645">
    <property type="entry name" value="PER33/POM33_regulator"/>
</dbReference>
<comment type="subcellular location">
    <subcellularLocation>
        <location evidence="1">Membrane</location>
        <topology evidence="1">Multi-pass membrane protein</topology>
    </subcellularLocation>
</comment>